<keyword evidence="4" id="KW-1185">Reference proteome</keyword>
<evidence type="ECO:0000256" key="1">
    <source>
        <dbReference type="ARBA" id="ARBA00009995"/>
    </source>
</evidence>
<protein>
    <submittedName>
        <fullName evidence="3">Glycosyltransferase family 1 protein</fullName>
    </submittedName>
</protein>
<evidence type="ECO:0000256" key="2">
    <source>
        <dbReference type="ARBA" id="ARBA00022679"/>
    </source>
</evidence>
<name>A0A167GNK2_CALVF</name>
<proteinExistence type="inferred from homology"/>
<dbReference type="Gene3D" id="3.40.50.2000">
    <property type="entry name" value="Glycogen Phosphorylase B"/>
    <property type="match status" value="2"/>
</dbReference>
<dbReference type="Pfam" id="PF00201">
    <property type="entry name" value="UDPGT"/>
    <property type="match status" value="1"/>
</dbReference>
<dbReference type="EMBL" id="KV417335">
    <property type="protein sequence ID" value="KZO90746.1"/>
    <property type="molecule type" value="Genomic_DNA"/>
</dbReference>
<dbReference type="InterPro" id="IPR002213">
    <property type="entry name" value="UDP_glucos_trans"/>
</dbReference>
<comment type="similarity">
    <text evidence="1">Belongs to the UDP-glycosyltransferase family.</text>
</comment>
<sequence>MGYVLLLQRGCKVLIWHPGHLRPECNLAVNLVRRFTDLTVCEFLPSVHYAHVLTYGQSLALLADADFQTKALNEVKRIAGEGEKEIISRIRVIAAGHSLEVFTPPPPGVSMEDFNPKEGRFPSMKCTQAVSTMVDSIMRGEPFQDDNGCTWDAVDHKPSFVIADMFMGDAAVWLKEKYNIPIYMFYACGNAFSFTRYYAPLAYGGQADGYVEECESVADDEERAKGRSFTQIAKQVFAHSGRYPEDIVRIKGMKPFYEWEDHTQDRWSVGMYWTLAGIHPLVQKADGLILPAVIDLDPEGVEGVKEWFSTEIGRPIFCLGPQLPSSYLDARIRSGSEVSTISGSEVQISYLQPEDNANETIDPSIAFLDAALATYGANSALYITFGSFLTPTLPHLQYLFDVLLQLEVPIPFLFAAASPALKFPEDLKQKIEKSGRGLVVPWAPQQSVLLHPATGWALSHCGYGGLSEALSQGVPIIAWPIAWDQPHNARWLTEVIGTSFELLQVRNGLGPKKAYRGGPDGTEIVGTEEAIKSEMREVFRLCRAEDGRRKREKASEVKQTIRDARTPGGQIDQHYELLGKAIV</sequence>
<dbReference type="GO" id="GO:0035251">
    <property type="term" value="F:UDP-glucosyltransferase activity"/>
    <property type="evidence" value="ECO:0007669"/>
    <property type="project" value="TreeGrafter"/>
</dbReference>
<dbReference type="SUPFAM" id="SSF53756">
    <property type="entry name" value="UDP-Glycosyltransferase/glycogen phosphorylase"/>
    <property type="match status" value="1"/>
</dbReference>
<dbReference type="OrthoDB" id="5835829at2759"/>
<organism evidence="3 4">
    <name type="scientific">Calocera viscosa (strain TUFC12733)</name>
    <dbReference type="NCBI Taxonomy" id="1330018"/>
    <lineage>
        <taxon>Eukaryota</taxon>
        <taxon>Fungi</taxon>
        <taxon>Dikarya</taxon>
        <taxon>Basidiomycota</taxon>
        <taxon>Agaricomycotina</taxon>
        <taxon>Dacrymycetes</taxon>
        <taxon>Dacrymycetales</taxon>
        <taxon>Dacrymycetaceae</taxon>
        <taxon>Calocera</taxon>
    </lineage>
</organism>
<evidence type="ECO:0000313" key="4">
    <source>
        <dbReference type="Proteomes" id="UP000076738"/>
    </source>
</evidence>
<dbReference type="Proteomes" id="UP000076738">
    <property type="component" value="Unassembled WGS sequence"/>
</dbReference>
<accession>A0A167GNK2</accession>
<dbReference type="AlphaFoldDB" id="A0A167GNK2"/>
<dbReference type="PANTHER" id="PTHR48047">
    <property type="entry name" value="GLYCOSYLTRANSFERASE"/>
    <property type="match status" value="1"/>
</dbReference>
<evidence type="ECO:0000313" key="3">
    <source>
        <dbReference type="EMBL" id="KZO90746.1"/>
    </source>
</evidence>
<reference evidence="3 4" key="1">
    <citation type="journal article" date="2016" name="Mol. Biol. Evol.">
        <title>Comparative Genomics of Early-Diverging Mushroom-Forming Fungi Provides Insights into the Origins of Lignocellulose Decay Capabilities.</title>
        <authorList>
            <person name="Nagy L.G."/>
            <person name="Riley R."/>
            <person name="Tritt A."/>
            <person name="Adam C."/>
            <person name="Daum C."/>
            <person name="Floudas D."/>
            <person name="Sun H."/>
            <person name="Yadav J.S."/>
            <person name="Pangilinan J."/>
            <person name="Larsson K.H."/>
            <person name="Matsuura K."/>
            <person name="Barry K."/>
            <person name="Labutti K."/>
            <person name="Kuo R."/>
            <person name="Ohm R.A."/>
            <person name="Bhattacharya S.S."/>
            <person name="Shirouzu T."/>
            <person name="Yoshinaga Y."/>
            <person name="Martin F.M."/>
            <person name="Grigoriev I.V."/>
            <person name="Hibbett D.S."/>
        </authorList>
    </citation>
    <scope>NUCLEOTIDE SEQUENCE [LARGE SCALE GENOMIC DNA]</scope>
    <source>
        <strain evidence="3 4">TUFC12733</strain>
    </source>
</reference>
<gene>
    <name evidence="3" type="ORF">CALVIDRAFT_386320</name>
</gene>
<keyword evidence="2 3" id="KW-0808">Transferase</keyword>